<gene>
    <name evidence="2" type="ORF">A3A27_00580</name>
</gene>
<evidence type="ECO:0000259" key="1">
    <source>
        <dbReference type="Pfam" id="PF12705"/>
    </source>
</evidence>
<dbReference type="InterPro" id="IPR011604">
    <property type="entry name" value="PDDEXK-like_dom_sf"/>
</dbReference>
<dbReference type="AlphaFoldDB" id="A0A1G2RHG9"/>
<accession>A0A1G2RHG9</accession>
<feature type="non-terminal residue" evidence="2">
    <location>
        <position position="186"/>
    </location>
</feature>
<protein>
    <recommendedName>
        <fullName evidence="1">PD-(D/E)XK endonuclease-like domain-containing protein</fullName>
    </recommendedName>
</protein>
<dbReference type="InterPro" id="IPR038726">
    <property type="entry name" value="PDDEXK_AddAB-type"/>
</dbReference>
<feature type="domain" description="PD-(D/E)XK endonuclease-like" evidence="1">
    <location>
        <begin position="22"/>
        <end position="173"/>
    </location>
</feature>
<name>A0A1G2RHG9_9BACT</name>
<organism evidence="2 3">
    <name type="scientific">Candidatus Wildermuthbacteria bacterium RIFCSPLOWO2_01_FULL_47_18</name>
    <dbReference type="NCBI Taxonomy" id="1802460"/>
    <lineage>
        <taxon>Bacteria</taxon>
        <taxon>Candidatus Wildermuthiibacteriota</taxon>
    </lineage>
</organism>
<evidence type="ECO:0000313" key="3">
    <source>
        <dbReference type="Proteomes" id="UP000177287"/>
    </source>
</evidence>
<dbReference type="Pfam" id="PF12705">
    <property type="entry name" value="PDDEXK_1"/>
    <property type="match status" value="1"/>
</dbReference>
<dbReference type="Proteomes" id="UP000177287">
    <property type="component" value="Unassembled WGS sequence"/>
</dbReference>
<reference evidence="2 3" key="1">
    <citation type="journal article" date="2016" name="Nat. Commun.">
        <title>Thousands of microbial genomes shed light on interconnected biogeochemical processes in an aquifer system.</title>
        <authorList>
            <person name="Anantharaman K."/>
            <person name="Brown C.T."/>
            <person name="Hug L.A."/>
            <person name="Sharon I."/>
            <person name="Castelle C.J."/>
            <person name="Probst A.J."/>
            <person name="Thomas B.C."/>
            <person name="Singh A."/>
            <person name="Wilkins M.J."/>
            <person name="Karaoz U."/>
            <person name="Brodie E.L."/>
            <person name="Williams K.H."/>
            <person name="Hubbard S.S."/>
            <person name="Banfield J.F."/>
        </authorList>
    </citation>
    <scope>NUCLEOTIDE SEQUENCE [LARGE SCALE GENOMIC DNA]</scope>
</reference>
<sequence>MGFEYKISTRVFNPKSSEPFKLSRTKVDLFLNCPRCFYLDRVLGIGRPSTPPFSLNSAVDALLKKEFDTHRAKGTRHPLVKQYGIYSVPFEHEKIEEWRDALRRGIQYHHKDTNLLLTGGIDDVWVDPEGKLNIVDYKATSKTSEVSIDADWQIAYKRQVEFYQWLFRQNDFQVSNIAYFVYCNGK</sequence>
<proteinExistence type="predicted"/>
<dbReference type="Gene3D" id="3.90.320.10">
    <property type="match status" value="1"/>
</dbReference>
<dbReference type="EMBL" id="MHUF01000022">
    <property type="protein sequence ID" value="OHA72285.1"/>
    <property type="molecule type" value="Genomic_DNA"/>
</dbReference>
<evidence type="ECO:0000313" key="2">
    <source>
        <dbReference type="EMBL" id="OHA72285.1"/>
    </source>
</evidence>
<comment type="caution">
    <text evidence="2">The sequence shown here is derived from an EMBL/GenBank/DDBJ whole genome shotgun (WGS) entry which is preliminary data.</text>
</comment>